<dbReference type="AlphaFoldDB" id="A0A3A1TTZ4"/>
<organism evidence="3 4">
    <name type="scientific">Amnibacterium setariae</name>
    <dbReference type="NCBI Taxonomy" id="2306585"/>
    <lineage>
        <taxon>Bacteria</taxon>
        <taxon>Bacillati</taxon>
        <taxon>Actinomycetota</taxon>
        <taxon>Actinomycetes</taxon>
        <taxon>Micrococcales</taxon>
        <taxon>Microbacteriaceae</taxon>
        <taxon>Amnibacterium</taxon>
    </lineage>
</organism>
<accession>A0A3A1TTZ4</accession>
<keyword evidence="4" id="KW-1185">Reference proteome</keyword>
<dbReference type="PRINTS" id="PR00111">
    <property type="entry name" value="ABHYDROLASE"/>
</dbReference>
<dbReference type="OrthoDB" id="27092at2"/>
<dbReference type="EMBL" id="QXTG01000003">
    <property type="protein sequence ID" value="RIX26541.1"/>
    <property type="molecule type" value="Genomic_DNA"/>
</dbReference>
<gene>
    <name evidence="3" type="ORF">D1781_16565</name>
</gene>
<dbReference type="InterPro" id="IPR029058">
    <property type="entry name" value="AB_hydrolase_fold"/>
</dbReference>
<dbReference type="InterPro" id="IPR000639">
    <property type="entry name" value="Epox_hydrolase-like"/>
</dbReference>
<protein>
    <submittedName>
        <fullName evidence="3">Alpha/beta hydrolase</fullName>
    </submittedName>
</protein>
<dbReference type="PRINTS" id="PR00412">
    <property type="entry name" value="EPOXHYDRLASE"/>
</dbReference>
<feature type="domain" description="AB hydrolase-1" evidence="2">
    <location>
        <begin position="73"/>
        <end position="323"/>
    </location>
</feature>
<evidence type="ECO:0000259" key="2">
    <source>
        <dbReference type="Pfam" id="PF12697"/>
    </source>
</evidence>
<dbReference type="SUPFAM" id="SSF53474">
    <property type="entry name" value="alpha/beta-Hydrolases"/>
    <property type="match status" value="1"/>
</dbReference>
<dbReference type="PANTHER" id="PTHR43194:SF2">
    <property type="entry name" value="PEROXISOMAL MEMBRANE PROTEIN LPX1"/>
    <property type="match status" value="1"/>
</dbReference>
<dbReference type="InterPro" id="IPR050228">
    <property type="entry name" value="Carboxylesterase_BioH"/>
</dbReference>
<keyword evidence="3" id="KW-0378">Hydrolase</keyword>
<evidence type="ECO:0000256" key="1">
    <source>
        <dbReference type="SAM" id="MobiDB-lite"/>
    </source>
</evidence>
<evidence type="ECO:0000313" key="3">
    <source>
        <dbReference type="EMBL" id="RIX26541.1"/>
    </source>
</evidence>
<evidence type="ECO:0000313" key="4">
    <source>
        <dbReference type="Proteomes" id="UP000265742"/>
    </source>
</evidence>
<feature type="region of interest" description="Disordered" evidence="1">
    <location>
        <begin position="1"/>
        <end position="41"/>
    </location>
</feature>
<dbReference type="PANTHER" id="PTHR43194">
    <property type="entry name" value="HYDROLASE ALPHA/BETA FOLD FAMILY"/>
    <property type="match status" value="1"/>
</dbReference>
<name>A0A3A1TTZ4_9MICO</name>
<dbReference type="InterPro" id="IPR000073">
    <property type="entry name" value="AB_hydrolase_1"/>
</dbReference>
<dbReference type="Proteomes" id="UP000265742">
    <property type="component" value="Unassembled WGS sequence"/>
</dbReference>
<proteinExistence type="predicted"/>
<feature type="compositionally biased region" description="Low complexity" evidence="1">
    <location>
        <begin position="13"/>
        <end position="22"/>
    </location>
</feature>
<dbReference type="Pfam" id="PF12697">
    <property type="entry name" value="Abhydrolase_6"/>
    <property type="match status" value="1"/>
</dbReference>
<sequence length="344" mass="35384">MGSSQLSPRDPRAASPRASAGPTERRRRPLRTPPVDAGDEDEAALGLRRIVAETPVGPVVARVGGPAAGPATVLVHGAAGSWRGWLPLLRTAARRGRPLLGVVAVDLSGWGESPDPSRPLDLAGAAEAVGAVARAAGAERWIVVGHSLGGLVALAVADREPARTAGVLLVSPTGPAVLAAIRRPLVGGARLPWFAGMLLAMRVLTALPGGGRPLLRALGRAGTLGALAAPLFADRRAVDRSVLEAFGDETRPAAFAAAARAAAGLDLARLSIVCPVRSVRGTRDVFVGRRDAAAFARFPGFAERVVPGAGHFALAERPEAVLAELDDLRRLGASHPCGRMGRRA</sequence>
<comment type="caution">
    <text evidence="3">The sequence shown here is derived from an EMBL/GenBank/DDBJ whole genome shotgun (WGS) entry which is preliminary data.</text>
</comment>
<reference evidence="4" key="1">
    <citation type="submission" date="2018-09" db="EMBL/GenBank/DDBJ databases">
        <authorList>
            <person name="Kim I."/>
        </authorList>
    </citation>
    <scope>NUCLEOTIDE SEQUENCE [LARGE SCALE GENOMIC DNA]</scope>
    <source>
        <strain evidence="4">DD4a</strain>
    </source>
</reference>
<dbReference type="GO" id="GO:0016787">
    <property type="term" value="F:hydrolase activity"/>
    <property type="evidence" value="ECO:0007669"/>
    <property type="project" value="UniProtKB-KW"/>
</dbReference>
<dbReference type="Gene3D" id="3.40.50.1820">
    <property type="entry name" value="alpha/beta hydrolase"/>
    <property type="match status" value="1"/>
</dbReference>